<dbReference type="EMBL" id="GAIX01014421">
    <property type="protein sequence ID" value="JAA78139.1"/>
    <property type="molecule type" value="Transcribed_RNA"/>
</dbReference>
<reference evidence="1" key="2">
    <citation type="submission" date="2013-05" db="EMBL/GenBank/DDBJ databases">
        <authorList>
            <person name="Carter J.-M."/>
            <person name="Baker S.C."/>
            <person name="Pink R."/>
            <person name="Carter D.R.F."/>
            <person name="Collins A."/>
            <person name="Tomlin J."/>
            <person name="Gibbs M."/>
            <person name="Breuker C.J."/>
        </authorList>
    </citation>
    <scope>NUCLEOTIDE SEQUENCE</scope>
    <source>
        <tissue evidence="1">Ovary</tissue>
    </source>
</reference>
<dbReference type="AlphaFoldDB" id="S4NM48"/>
<sequence length="77" mass="9357">IQVFAQFRSRINYLYHRLKEKDRGNRFASIQVFAQITLADFKRTDYLVITNYPEQSRTHWLSLIKIIIITFFYQCHA</sequence>
<name>S4NM48_9NEOP</name>
<accession>S4NM48</accession>
<proteinExistence type="predicted"/>
<reference evidence="1" key="1">
    <citation type="journal article" date="2013" name="BMC Genomics">
        <title>Unscrambling butterfly oogenesis.</title>
        <authorList>
            <person name="Carter J.M."/>
            <person name="Baker S.C."/>
            <person name="Pink R."/>
            <person name="Carter D.R."/>
            <person name="Collins A."/>
            <person name="Tomlin J."/>
            <person name="Gibbs M."/>
            <person name="Breuker C.J."/>
        </authorList>
    </citation>
    <scope>NUCLEOTIDE SEQUENCE</scope>
    <source>
        <tissue evidence="1">Ovary</tissue>
    </source>
</reference>
<feature type="non-terminal residue" evidence="1">
    <location>
        <position position="1"/>
    </location>
</feature>
<protein>
    <submittedName>
        <fullName evidence="1">Uncharacterized protein</fullName>
    </submittedName>
</protein>
<organism evidence="1">
    <name type="scientific">Pararge aegeria</name>
    <name type="common">speckled wood butterfly</name>
    <dbReference type="NCBI Taxonomy" id="116150"/>
    <lineage>
        <taxon>Eukaryota</taxon>
        <taxon>Metazoa</taxon>
        <taxon>Ecdysozoa</taxon>
        <taxon>Arthropoda</taxon>
        <taxon>Hexapoda</taxon>
        <taxon>Insecta</taxon>
        <taxon>Pterygota</taxon>
        <taxon>Neoptera</taxon>
        <taxon>Endopterygota</taxon>
        <taxon>Lepidoptera</taxon>
        <taxon>Glossata</taxon>
        <taxon>Ditrysia</taxon>
        <taxon>Papilionoidea</taxon>
        <taxon>Nymphalidae</taxon>
        <taxon>Satyrinae</taxon>
        <taxon>Satyrini</taxon>
        <taxon>Parargina</taxon>
        <taxon>Pararge</taxon>
    </lineage>
</organism>
<evidence type="ECO:0000313" key="1">
    <source>
        <dbReference type="EMBL" id="JAA78139.1"/>
    </source>
</evidence>